<keyword evidence="3" id="KW-1185">Reference proteome</keyword>
<dbReference type="Proteomes" id="UP001140562">
    <property type="component" value="Unassembled WGS sequence"/>
</dbReference>
<evidence type="ECO:0000313" key="2">
    <source>
        <dbReference type="EMBL" id="KAJ4342721.1"/>
    </source>
</evidence>
<dbReference type="OrthoDB" id="3795592at2759"/>
<protein>
    <submittedName>
        <fullName evidence="2">Uncharacterized protein</fullName>
    </submittedName>
</protein>
<feature type="coiled-coil region" evidence="1">
    <location>
        <begin position="249"/>
        <end position="290"/>
    </location>
</feature>
<keyword evidence="1" id="KW-0175">Coiled coil</keyword>
<sequence>MAANIETLETVREWAETEFPDIFRRFNNFSGGNKSWKLRVEGRIVRGQRVEEQKLMTVLRVSDSLGSPREVLAWAESDGTVSLGHLELESNGHLYMAKHNDCTDPPTRFGKPYCWISPAEDETGAARFEALVPYYICIKGKDASGIRVRKTAFREHFIELSPARLQKLEEGPSVSTIPAPAQTVSSAPVEPTILSEASQVQAPLAGEAPSHLAAAPIQNFTVMDRAFASFKDTLTAQILAAQATDRDTIEELHAQNKTLEQRAVTAEKDCEKFKADVAAAEGKARVAEEKARKTDYDELKRVLEGALAKLA</sequence>
<gene>
    <name evidence="2" type="ORF">N0V87_000930</name>
</gene>
<dbReference type="AlphaFoldDB" id="A0A9W9C3W6"/>
<evidence type="ECO:0000256" key="1">
    <source>
        <dbReference type="SAM" id="Coils"/>
    </source>
</evidence>
<evidence type="ECO:0000313" key="3">
    <source>
        <dbReference type="Proteomes" id="UP001140562"/>
    </source>
</evidence>
<dbReference type="EMBL" id="JAPEUV010000005">
    <property type="protein sequence ID" value="KAJ4342721.1"/>
    <property type="molecule type" value="Genomic_DNA"/>
</dbReference>
<comment type="caution">
    <text evidence="2">The sequence shown here is derived from an EMBL/GenBank/DDBJ whole genome shotgun (WGS) entry which is preliminary data.</text>
</comment>
<organism evidence="2 3">
    <name type="scientific">Didymella glomerata</name>
    <dbReference type="NCBI Taxonomy" id="749621"/>
    <lineage>
        <taxon>Eukaryota</taxon>
        <taxon>Fungi</taxon>
        <taxon>Dikarya</taxon>
        <taxon>Ascomycota</taxon>
        <taxon>Pezizomycotina</taxon>
        <taxon>Dothideomycetes</taxon>
        <taxon>Pleosporomycetidae</taxon>
        <taxon>Pleosporales</taxon>
        <taxon>Pleosporineae</taxon>
        <taxon>Didymellaceae</taxon>
        <taxon>Didymella</taxon>
    </lineage>
</organism>
<accession>A0A9W9C3W6</accession>
<proteinExistence type="predicted"/>
<reference evidence="2" key="1">
    <citation type="submission" date="2022-10" db="EMBL/GenBank/DDBJ databases">
        <title>Tapping the CABI collections for fungal endophytes: first genome assemblies for Collariella, Neodidymelliopsis, Ascochyta clinopodiicola, Didymella pomorum, Didymosphaeria variabile, Neocosmospora piperis and Neocucurbitaria cava.</title>
        <authorList>
            <person name="Hill R."/>
        </authorList>
    </citation>
    <scope>NUCLEOTIDE SEQUENCE</scope>
    <source>
        <strain evidence="2">IMI 360193</strain>
    </source>
</reference>
<name>A0A9W9C3W6_9PLEO</name>